<gene>
    <name evidence="2" type="primary">ORF62744</name>
    <name evidence="1" type="synonym">ORF62738</name>
</gene>
<organism evidence="2">
    <name type="scientific">Arion vulgaris</name>
    <dbReference type="NCBI Taxonomy" id="1028688"/>
    <lineage>
        <taxon>Eukaryota</taxon>
        <taxon>Metazoa</taxon>
        <taxon>Spiralia</taxon>
        <taxon>Lophotrochozoa</taxon>
        <taxon>Mollusca</taxon>
        <taxon>Gastropoda</taxon>
        <taxon>Heterobranchia</taxon>
        <taxon>Euthyneura</taxon>
        <taxon>Panpulmonata</taxon>
        <taxon>Eupulmonata</taxon>
        <taxon>Stylommatophora</taxon>
        <taxon>Helicina</taxon>
        <taxon>Arionoidea</taxon>
        <taxon>Arionidae</taxon>
        <taxon>Arion</taxon>
    </lineage>
</organism>
<proteinExistence type="predicted"/>
<name>A0A0B6ZIC3_9EUPU</name>
<protein>
    <submittedName>
        <fullName evidence="2">Uncharacterized protein</fullName>
    </submittedName>
</protein>
<dbReference type="AlphaFoldDB" id="A0A0B6ZIC3"/>
<dbReference type="EMBL" id="HACG01020604">
    <property type="protein sequence ID" value="CEK67469.1"/>
    <property type="molecule type" value="Transcribed_RNA"/>
</dbReference>
<feature type="non-terminal residue" evidence="2">
    <location>
        <position position="1"/>
    </location>
</feature>
<reference evidence="2" key="1">
    <citation type="submission" date="2014-12" db="EMBL/GenBank/DDBJ databases">
        <title>Insight into the proteome of Arion vulgaris.</title>
        <authorList>
            <person name="Aradska J."/>
            <person name="Bulat T."/>
            <person name="Smidak R."/>
            <person name="Sarate P."/>
            <person name="Gangsoo J."/>
            <person name="Sialana F."/>
            <person name="Bilban M."/>
            <person name="Lubec G."/>
        </authorList>
    </citation>
    <scope>NUCLEOTIDE SEQUENCE</scope>
    <source>
        <tissue evidence="2">Skin</tissue>
    </source>
</reference>
<evidence type="ECO:0000313" key="2">
    <source>
        <dbReference type="EMBL" id="CEK67470.1"/>
    </source>
</evidence>
<sequence length="55" mass="6002">TLIWNACVMTSCRSLGMNDEGGQICFTSTASAASFGRGRFDWVGTHTRNHLVHLS</sequence>
<dbReference type="EMBL" id="HACG01020605">
    <property type="protein sequence ID" value="CEK67470.1"/>
    <property type="molecule type" value="Transcribed_RNA"/>
</dbReference>
<evidence type="ECO:0000313" key="1">
    <source>
        <dbReference type="EMBL" id="CEK67469.1"/>
    </source>
</evidence>
<accession>A0A0B6ZIC3</accession>